<proteinExistence type="predicted"/>
<sequence>MIERRRWWWGSLLRPRDARGRESRTLAFIGIGWVLVTAKFALDSFGPLLGYLPTAPVSATEYAAVVATLLAVWLGREWIDAKRN</sequence>
<dbReference type="EMBL" id="CBTJ020000101">
    <property type="protein sequence ID" value="CDI04123.1"/>
    <property type="molecule type" value="Genomic_DNA"/>
</dbReference>
<feature type="transmembrane region" description="Helical" evidence="1">
    <location>
        <begin position="62"/>
        <end position="79"/>
    </location>
</feature>
<keyword evidence="1" id="KW-0812">Transmembrane</keyword>
<gene>
    <name evidence="2" type="ORF">BN873_890029</name>
</gene>
<dbReference type="AlphaFoldDB" id="W6ME75"/>
<reference evidence="2" key="1">
    <citation type="submission" date="2013-07" db="EMBL/GenBank/DDBJ databases">
        <authorList>
            <person name="McIlroy S."/>
        </authorList>
    </citation>
    <scope>NUCLEOTIDE SEQUENCE [LARGE SCALE GENOMIC DNA]</scope>
    <source>
        <strain evidence="2">Run_A_D11</strain>
    </source>
</reference>
<keyword evidence="1" id="KW-1133">Transmembrane helix</keyword>
<dbReference type="STRING" id="1400863.BN873_890029"/>
<accession>W6ME75</accession>
<evidence type="ECO:0000256" key="1">
    <source>
        <dbReference type="SAM" id="Phobius"/>
    </source>
</evidence>
<dbReference type="RefSeq" id="WP_048675892.1">
    <property type="nucleotide sequence ID" value="NZ_CBTJ020000101.1"/>
</dbReference>
<feature type="transmembrane region" description="Helical" evidence="1">
    <location>
        <begin position="25"/>
        <end position="42"/>
    </location>
</feature>
<name>W6ME75_9GAMM</name>
<protein>
    <submittedName>
        <fullName evidence="2">Uncharacterized protein</fullName>
    </submittedName>
</protein>
<reference evidence="2" key="2">
    <citation type="submission" date="2014-03" db="EMBL/GenBank/DDBJ databases">
        <title>Candidatus Competibacter-lineage genomes retrieved from metagenomes reveal functional metabolic diversity.</title>
        <authorList>
            <person name="McIlroy S.J."/>
            <person name="Albertsen M."/>
            <person name="Andresen E.K."/>
            <person name="Saunders A.M."/>
            <person name="Kristiansen R."/>
            <person name="Stokholm-Bjerregaard M."/>
            <person name="Nielsen K.L."/>
            <person name="Nielsen P.H."/>
        </authorList>
    </citation>
    <scope>NUCLEOTIDE SEQUENCE</scope>
    <source>
        <strain evidence="2">Run_A_D11</strain>
    </source>
</reference>
<keyword evidence="3" id="KW-1185">Reference proteome</keyword>
<keyword evidence="1" id="KW-0472">Membrane</keyword>
<evidence type="ECO:0000313" key="2">
    <source>
        <dbReference type="EMBL" id="CDI04123.1"/>
    </source>
</evidence>
<evidence type="ECO:0000313" key="3">
    <source>
        <dbReference type="Proteomes" id="UP000035760"/>
    </source>
</evidence>
<dbReference type="Proteomes" id="UP000035760">
    <property type="component" value="Unassembled WGS sequence"/>
</dbReference>
<comment type="caution">
    <text evidence="2">The sequence shown here is derived from an EMBL/GenBank/DDBJ whole genome shotgun (WGS) entry which is preliminary data.</text>
</comment>
<organism evidence="2 3">
    <name type="scientific">Candidatus Competibacter denitrificans Run_A_D11</name>
    <dbReference type="NCBI Taxonomy" id="1400863"/>
    <lineage>
        <taxon>Bacteria</taxon>
        <taxon>Pseudomonadati</taxon>
        <taxon>Pseudomonadota</taxon>
        <taxon>Gammaproteobacteria</taxon>
        <taxon>Candidatus Competibacteraceae</taxon>
        <taxon>Candidatus Competibacter</taxon>
    </lineage>
</organism>